<organism evidence="1 2">
    <name type="scientific">Solanum commersonii</name>
    <name type="common">Commerson's wild potato</name>
    <name type="synonym">Commerson's nightshade</name>
    <dbReference type="NCBI Taxonomy" id="4109"/>
    <lineage>
        <taxon>Eukaryota</taxon>
        <taxon>Viridiplantae</taxon>
        <taxon>Streptophyta</taxon>
        <taxon>Embryophyta</taxon>
        <taxon>Tracheophyta</taxon>
        <taxon>Spermatophyta</taxon>
        <taxon>Magnoliopsida</taxon>
        <taxon>eudicotyledons</taxon>
        <taxon>Gunneridae</taxon>
        <taxon>Pentapetalae</taxon>
        <taxon>asterids</taxon>
        <taxon>lamiids</taxon>
        <taxon>Solanales</taxon>
        <taxon>Solanaceae</taxon>
        <taxon>Solanoideae</taxon>
        <taxon>Solaneae</taxon>
        <taxon>Solanum</taxon>
    </lineage>
</organism>
<proteinExistence type="predicted"/>
<sequence>MSRTKLLFRVVGEEIPKTPTRELARGCARGANQPEAELYMFHQSHMLRLLRTRFLLNLELPCFR</sequence>
<comment type="caution">
    <text evidence="1">The sequence shown here is derived from an EMBL/GenBank/DDBJ whole genome shotgun (WGS) entry which is preliminary data.</text>
</comment>
<reference evidence="1 2" key="1">
    <citation type="submission" date="2020-09" db="EMBL/GenBank/DDBJ databases">
        <title>De no assembly of potato wild relative species, Solanum commersonii.</title>
        <authorList>
            <person name="Cho K."/>
        </authorList>
    </citation>
    <scope>NUCLEOTIDE SEQUENCE [LARGE SCALE GENOMIC DNA]</scope>
    <source>
        <strain evidence="1">LZ3.2</strain>
        <tissue evidence="1">Leaf</tissue>
    </source>
</reference>
<dbReference type="AlphaFoldDB" id="A0A9J6B600"/>
<gene>
    <name evidence="1" type="ORF">H5410_003751</name>
</gene>
<accession>A0A9J6B600</accession>
<dbReference type="EMBL" id="JACXVP010000001">
    <property type="protein sequence ID" value="KAG5632034.1"/>
    <property type="molecule type" value="Genomic_DNA"/>
</dbReference>
<evidence type="ECO:0000313" key="1">
    <source>
        <dbReference type="EMBL" id="KAG5632034.1"/>
    </source>
</evidence>
<evidence type="ECO:0000313" key="2">
    <source>
        <dbReference type="Proteomes" id="UP000824120"/>
    </source>
</evidence>
<protein>
    <submittedName>
        <fullName evidence="1">Uncharacterized protein</fullName>
    </submittedName>
</protein>
<dbReference type="Proteomes" id="UP000824120">
    <property type="component" value="Chromosome 1"/>
</dbReference>
<name>A0A9J6B600_SOLCO</name>
<keyword evidence="2" id="KW-1185">Reference proteome</keyword>